<dbReference type="Pfam" id="PF07836">
    <property type="entry name" value="DmpG_comm"/>
    <property type="match status" value="1"/>
</dbReference>
<keyword evidence="3" id="KW-1185">Reference proteome</keyword>
<reference evidence="3" key="1">
    <citation type="journal article" date="2019" name="Int. J. Syst. Evol. Microbiol.">
        <title>The Global Catalogue of Microorganisms (GCM) 10K type strain sequencing project: providing services to taxonomists for standard genome sequencing and annotation.</title>
        <authorList>
            <consortium name="The Broad Institute Genomics Platform"/>
            <consortium name="The Broad Institute Genome Sequencing Center for Infectious Disease"/>
            <person name="Wu L."/>
            <person name="Ma J."/>
        </authorList>
    </citation>
    <scope>NUCLEOTIDE SEQUENCE [LARGE SCALE GENOMIC DNA]</scope>
    <source>
        <strain evidence="3">JCM 11574</strain>
    </source>
</reference>
<proteinExistence type="predicted"/>
<comment type="caution">
    <text evidence="2">The sequence shown here is derived from an EMBL/GenBank/DDBJ whole genome shotgun (WGS) entry which is preliminary data.</text>
</comment>
<feature type="domain" description="DmpG-like communication" evidence="1">
    <location>
        <begin position="2"/>
        <end position="62"/>
    </location>
</feature>
<evidence type="ECO:0000313" key="2">
    <source>
        <dbReference type="EMBL" id="GAA3127603.1"/>
    </source>
</evidence>
<name>A0ABP6MXW8_9ACTN</name>
<dbReference type="Gene3D" id="1.10.8.60">
    <property type="match status" value="1"/>
</dbReference>
<dbReference type="EMBL" id="BAAAVM010000013">
    <property type="protein sequence ID" value="GAA3127603.1"/>
    <property type="molecule type" value="Genomic_DNA"/>
</dbReference>
<evidence type="ECO:0000259" key="1">
    <source>
        <dbReference type="Pfam" id="PF07836"/>
    </source>
</evidence>
<accession>A0ABP6MXW8</accession>
<protein>
    <recommendedName>
        <fullName evidence="1">DmpG-like communication domain-containing protein</fullName>
    </recommendedName>
</protein>
<dbReference type="InterPro" id="IPR012425">
    <property type="entry name" value="DmpG_comm"/>
</dbReference>
<evidence type="ECO:0000313" key="3">
    <source>
        <dbReference type="Proteomes" id="UP001500893"/>
    </source>
</evidence>
<dbReference type="SUPFAM" id="SSF89000">
    <property type="entry name" value="post-HMGL domain-like"/>
    <property type="match status" value="1"/>
</dbReference>
<gene>
    <name evidence="2" type="ORF">GCM10010521_12550</name>
</gene>
<dbReference type="Proteomes" id="UP001500893">
    <property type="component" value="Unassembled WGS sequence"/>
</dbReference>
<sequence>MQVDREMLALGYAGVYSGFLQHAVAAARRHGLDTRAIPIETGRRRMVGGQAGMITDIALDLAAAGCVD</sequence>
<organism evidence="2 3">
    <name type="scientific">Streptomyces rameus</name>
    <dbReference type="NCBI Taxonomy" id="68261"/>
    <lineage>
        <taxon>Bacteria</taxon>
        <taxon>Bacillati</taxon>
        <taxon>Actinomycetota</taxon>
        <taxon>Actinomycetes</taxon>
        <taxon>Kitasatosporales</taxon>
        <taxon>Streptomycetaceae</taxon>
        <taxon>Streptomyces</taxon>
    </lineage>
</organism>